<keyword evidence="7" id="KW-0411">Iron-sulfur</keyword>
<dbReference type="KEGG" id="awo:Awo_c06770"/>
<dbReference type="HOGENOM" id="CLU_910968_0_0_9"/>
<evidence type="ECO:0000256" key="6">
    <source>
        <dbReference type="ARBA" id="ARBA00023004"/>
    </source>
</evidence>
<dbReference type="SFLD" id="SFLDS00029">
    <property type="entry name" value="Radical_SAM"/>
    <property type="match status" value="1"/>
</dbReference>
<keyword evidence="3" id="KW-0949">S-adenosyl-L-methionine</keyword>
<proteinExistence type="predicted"/>
<dbReference type="GO" id="GO:0016491">
    <property type="term" value="F:oxidoreductase activity"/>
    <property type="evidence" value="ECO:0007669"/>
    <property type="project" value="UniProtKB-KW"/>
</dbReference>
<dbReference type="InterPro" id="IPR013785">
    <property type="entry name" value="Aldolase_TIM"/>
</dbReference>
<dbReference type="Proteomes" id="UP000007177">
    <property type="component" value="Chromosome"/>
</dbReference>
<dbReference type="AlphaFoldDB" id="H6LJS0"/>
<dbReference type="RefSeq" id="WP_014355074.1">
    <property type="nucleotide sequence ID" value="NC_016894.1"/>
</dbReference>
<evidence type="ECO:0000256" key="7">
    <source>
        <dbReference type="ARBA" id="ARBA00023014"/>
    </source>
</evidence>
<dbReference type="GO" id="GO:0051539">
    <property type="term" value="F:4 iron, 4 sulfur cluster binding"/>
    <property type="evidence" value="ECO:0007669"/>
    <property type="project" value="UniProtKB-KW"/>
</dbReference>
<accession>H6LJS0</accession>
<dbReference type="PROSITE" id="PS01305">
    <property type="entry name" value="MOAA_NIFB_PQQE"/>
    <property type="match status" value="1"/>
</dbReference>
<evidence type="ECO:0000313" key="10">
    <source>
        <dbReference type="Proteomes" id="UP000007177"/>
    </source>
</evidence>
<keyword evidence="10" id="KW-1185">Reference proteome</keyword>
<keyword evidence="2" id="KW-0004">4Fe-4S</keyword>
<dbReference type="InterPro" id="IPR058240">
    <property type="entry name" value="rSAM_sf"/>
</dbReference>
<dbReference type="InterPro" id="IPR050377">
    <property type="entry name" value="Radical_SAM_PqqE_MftC-like"/>
</dbReference>
<dbReference type="STRING" id="931626.Awo_c06770"/>
<evidence type="ECO:0000256" key="4">
    <source>
        <dbReference type="ARBA" id="ARBA00022723"/>
    </source>
</evidence>
<dbReference type="PANTHER" id="PTHR11228:SF7">
    <property type="entry name" value="PQQA PEPTIDE CYCLASE"/>
    <property type="match status" value="1"/>
</dbReference>
<dbReference type="Pfam" id="PF04055">
    <property type="entry name" value="Radical_SAM"/>
    <property type="match status" value="1"/>
</dbReference>
<evidence type="ECO:0000313" key="9">
    <source>
        <dbReference type="EMBL" id="AFA47471.1"/>
    </source>
</evidence>
<evidence type="ECO:0000256" key="2">
    <source>
        <dbReference type="ARBA" id="ARBA00022485"/>
    </source>
</evidence>
<feature type="domain" description="Radical SAM core" evidence="8">
    <location>
        <begin position="1"/>
        <end position="205"/>
    </location>
</feature>
<dbReference type="CDD" id="cd01335">
    <property type="entry name" value="Radical_SAM"/>
    <property type="match status" value="1"/>
</dbReference>
<protein>
    <submittedName>
        <fullName evidence="9">Molybdenum cofactor biosynthesis protein MoaA1</fullName>
    </submittedName>
</protein>
<keyword evidence="4" id="KW-0479">Metal-binding</keyword>
<dbReference type="GO" id="GO:0046872">
    <property type="term" value="F:metal ion binding"/>
    <property type="evidence" value="ECO:0007669"/>
    <property type="project" value="UniProtKB-KW"/>
</dbReference>
<dbReference type="PANTHER" id="PTHR11228">
    <property type="entry name" value="RADICAL SAM DOMAIN PROTEIN"/>
    <property type="match status" value="1"/>
</dbReference>
<evidence type="ECO:0000256" key="5">
    <source>
        <dbReference type="ARBA" id="ARBA00023002"/>
    </source>
</evidence>
<evidence type="ECO:0000256" key="1">
    <source>
        <dbReference type="ARBA" id="ARBA00001966"/>
    </source>
</evidence>
<dbReference type="InterPro" id="IPR007197">
    <property type="entry name" value="rSAM"/>
</dbReference>
<dbReference type="OrthoDB" id="7021155at2"/>
<keyword evidence="6" id="KW-0408">Iron</keyword>
<dbReference type="eggNOG" id="COG0535">
    <property type="taxonomic scope" value="Bacteria"/>
</dbReference>
<evidence type="ECO:0000259" key="8">
    <source>
        <dbReference type="PROSITE" id="PS51918"/>
    </source>
</evidence>
<dbReference type="PROSITE" id="PS51918">
    <property type="entry name" value="RADICAL_SAM"/>
    <property type="match status" value="1"/>
</dbReference>
<organism evidence="9 10">
    <name type="scientific">Acetobacterium woodii (strain ATCC 29683 / DSM 1030 / JCM 2381 / KCTC 1655 / WB1)</name>
    <dbReference type="NCBI Taxonomy" id="931626"/>
    <lineage>
        <taxon>Bacteria</taxon>
        <taxon>Bacillati</taxon>
        <taxon>Bacillota</taxon>
        <taxon>Clostridia</taxon>
        <taxon>Eubacteriales</taxon>
        <taxon>Eubacteriaceae</taxon>
        <taxon>Acetobacterium</taxon>
    </lineage>
</organism>
<dbReference type="SUPFAM" id="SSF102114">
    <property type="entry name" value="Radical SAM enzymes"/>
    <property type="match status" value="1"/>
</dbReference>
<dbReference type="SFLD" id="SFLDG01067">
    <property type="entry name" value="SPASM/twitch_domain_containing"/>
    <property type="match status" value="1"/>
</dbReference>
<sequence>MLNLFITYQCNFNCDYCFIQGFGNEYPMVMDKKEFNKLCGWLEKHKVPTLGILGGEPTMHPDLVAMLEQLNEVGVAPVLFTNGLFKKELRKPLAESVVNFVINYNDPSMYTTKQWQQLQENIKGLKEQAARVSFSKNFSKGKISYDYILAAAAQYGISNIRYDISRPNPLTANNYFNLEDARELVSQILEFVRACEQQNIHTGLDCCIPMCYFTEEALDYMRHVSMKFSGICHPSIDIQSDLSATYCIPMKNTNLADITEFNGEMEVLTYFNQQVREIRKKASQEQCVSCDKFGRQCQGGCLALK</sequence>
<reference evidence="9 10" key="2">
    <citation type="journal article" date="2012" name="PLoS ONE">
        <title>An ancient pathway combining carbon dioxide fixation with the generation and utilization of a sodium ion gradient for ATP synthesis.</title>
        <authorList>
            <person name="Poehlein A."/>
            <person name="Schmidt S."/>
            <person name="Kaster A.K."/>
            <person name="Goenrich M."/>
            <person name="Vollmers J."/>
            <person name="Thurmer A."/>
            <person name="Bertsch J."/>
            <person name="Schuchmann K."/>
            <person name="Voigt B."/>
            <person name="Hecker M."/>
            <person name="Daniel R."/>
            <person name="Thauer R.K."/>
            <person name="Gottschalk G."/>
            <person name="Muller V."/>
        </authorList>
    </citation>
    <scope>NUCLEOTIDE SEQUENCE [LARGE SCALE GENOMIC DNA]</scope>
    <source>
        <strain evidence="10">ATCC 29683 / DSM 1030 / JCM 2381 / KCTC 1655 / WB1</strain>
    </source>
</reference>
<name>H6LJS0_ACEWD</name>
<gene>
    <name evidence="9" type="primary">moaA1</name>
    <name evidence="9" type="ordered locus">Awo_c06770</name>
</gene>
<dbReference type="Gene3D" id="3.20.20.70">
    <property type="entry name" value="Aldolase class I"/>
    <property type="match status" value="1"/>
</dbReference>
<comment type="cofactor">
    <cofactor evidence="1">
        <name>[4Fe-4S] cluster</name>
        <dbReference type="ChEBI" id="CHEBI:49883"/>
    </cofactor>
</comment>
<reference evidence="10" key="1">
    <citation type="submission" date="2011-07" db="EMBL/GenBank/DDBJ databases">
        <title>Complete genome sequence of Acetobacterium woodii.</title>
        <authorList>
            <person name="Poehlein A."/>
            <person name="Schmidt S."/>
            <person name="Kaster A.-K."/>
            <person name="Goenrich M."/>
            <person name="Vollmers J."/>
            <person name="Thuermer A."/>
            <person name="Gottschalk G."/>
            <person name="Thauer R.K."/>
            <person name="Daniel R."/>
            <person name="Mueller V."/>
        </authorList>
    </citation>
    <scope>NUCLEOTIDE SEQUENCE [LARGE SCALE GENOMIC DNA]</scope>
    <source>
        <strain evidence="10">ATCC 29683 / DSM 1030 / JCM 2381 / KCTC 1655 / WB1</strain>
    </source>
</reference>
<keyword evidence="5" id="KW-0560">Oxidoreductase</keyword>
<dbReference type="InterPro" id="IPR000385">
    <property type="entry name" value="MoaA_NifB_PqqE_Fe-S-bd_CS"/>
</dbReference>
<dbReference type="EMBL" id="CP002987">
    <property type="protein sequence ID" value="AFA47471.1"/>
    <property type="molecule type" value="Genomic_DNA"/>
</dbReference>
<evidence type="ECO:0000256" key="3">
    <source>
        <dbReference type="ARBA" id="ARBA00022691"/>
    </source>
</evidence>